<comment type="caution">
    <text evidence="2">The sequence shown here is derived from an EMBL/GenBank/DDBJ whole genome shotgun (WGS) entry which is preliminary data.</text>
</comment>
<proteinExistence type="predicted"/>
<dbReference type="Proteomes" id="UP001499852">
    <property type="component" value="Unassembled WGS sequence"/>
</dbReference>
<evidence type="ECO:0000313" key="2">
    <source>
        <dbReference type="EMBL" id="GAA5146053.1"/>
    </source>
</evidence>
<protein>
    <recommendedName>
        <fullName evidence="4">DUF3820 family protein</fullName>
    </recommendedName>
</protein>
<organism evidence="2 3">
    <name type="scientific">Prosthecobacter algae</name>
    <dbReference type="NCBI Taxonomy" id="1144682"/>
    <lineage>
        <taxon>Bacteria</taxon>
        <taxon>Pseudomonadati</taxon>
        <taxon>Verrucomicrobiota</taxon>
        <taxon>Verrucomicrobiia</taxon>
        <taxon>Verrucomicrobiales</taxon>
        <taxon>Verrucomicrobiaceae</taxon>
        <taxon>Prosthecobacter</taxon>
    </lineage>
</organism>
<sequence>MDDLAAQMKHDLEEIGRTHMPFGKYGPQNHPPYGVPIYDIPAEYLGWFANKAGFPKGRLGTLLKMVHQMKVDGSDVVFDIFRKQRGGPTRLRPKKRRVWEGLNPPDDGGGAKG</sequence>
<evidence type="ECO:0008006" key="4">
    <source>
        <dbReference type="Google" id="ProtNLM"/>
    </source>
</evidence>
<name>A0ABP9PGF4_9BACT</name>
<feature type="region of interest" description="Disordered" evidence="1">
    <location>
        <begin position="87"/>
        <end position="113"/>
    </location>
</feature>
<dbReference type="RefSeq" id="WP_345738035.1">
    <property type="nucleotide sequence ID" value="NZ_BAABIA010000008.1"/>
</dbReference>
<evidence type="ECO:0000313" key="3">
    <source>
        <dbReference type="Proteomes" id="UP001499852"/>
    </source>
</evidence>
<dbReference type="Pfam" id="PF12843">
    <property type="entry name" value="QSregVF_b"/>
    <property type="match status" value="1"/>
</dbReference>
<evidence type="ECO:0000256" key="1">
    <source>
        <dbReference type="SAM" id="MobiDB-lite"/>
    </source>
</evidence>
<keyword evidence="3" id="KW-1185">Reference proteome</keyword>
<dbReference type="InterPro" id="IPR024530">
    <property type="entry name" value="QSregVF_b"/>
</dbReference>
<reference evidence="3" key="1">
    <citation type="journal article" date="2019" name="Int. J. Syst. Evol. Microbiol.">
        <title>The Global Catalogue of Microorganisms (GCM) 10K type strain sequencing project: providing services to taxonomists for standard genome sequencing and annotation.</title>
        <authorList>
            <consortium name="The Broad Institute Genomics Platform"/>
            <consortium name="The Broad Institute Genome Sequencing Center for Infectious Disease"/>
            <person name="Wu L."/>
            <person name="Ma J."/>
        </authorList>
    </citation>
    <scope>NUCLEOTIDE SEQUENCE [LARGE SCALE GENOMIC DNA]</scope>
    <source>
        <strain evidence="3">JCM 18053</strain>
    </source>
</reference>
<accession>A0ABP9PGF4</accession>
<gene>
    <name evidence="2" type="ORF">GCM10023213_38550</name>
</gene>
<dbReference type="EMBL" id="BAABIA010000008">
    <property type="protein sequence ID" value="GAA5146053.1"/>
    <property type="molecule type" value="Genomic_DNA"/>
</dbReference>